<dbReference type="PROSITE" id="PS50112">
    <property type="entry name" value="PAS"/>
    <property type="match status" value="1"/>
</dbReference>
<dbReference type="GO" id="GO:0016020">
    <property type="term" value="C:membrane"/>
    <property type="evidence" value="ECO:0007669"/>
    <property type="project" value="InterPro"/>
</dbReference>
<dbReference type="PANTHER" id="PTHR24422">
    <property type="entry name" value="CHEMOTAXIS PROTEIN METHYLTRANSFERASE"/>
    <property type="match status" value="1"/>
</dbReference>
<dbReference type="Gene3D" id="1.10.287.950">
    <property type="entry name" value="Methyl-accepting chemotaxis protein"/>
    <property type="match status" value="1"/>
</dbReference>
<dbReference type="AlphaFoldDB" id="A0A7C9UVK6"/>
<evidence type="ECO:0000259" key="5">
    <source>
        <dbReference type="PROSITE" id="PS50113"/>
    </source>
</evidence>
<evidence type="ECO:0000256" key="2">
    <source>
        <dbReference type="PROSITE-ProRule" id="PRU00284"/>
    </source>
</evidence>
<evidence type="ECO:0000259" key="4">
    <source>
        <dbReference type="PROSITE" id="PS50112"/>
    </source>
</evidence>
<dbReference type="Gene3D" id="3.30.450.20">
    <property type="entry name" value="PAS domain"/>
    <property type="match status" value="2"/>
</dbReference>
<dbReference type="PROSITE" id="PS50113">
    <property type="entry name" value="PAC"/>
    <property type="match status" value="2"/>
</dbReference>
<comment type="similarity">
    <text evidence="1">Belongs to the methyl-accepting chemotaxis (MCP) protein family.</text>
</comment>
<dbReference type="Pfam" id="PF08447">
    <property type="entry name" value="PAS_3"/>
    <property type="match status" value="2"/>
</dbReference>
<dbReference type="PROSITE" id="PS50192">
    <property type="entry name" value="T_SNARE"/>
    <property type="match status" value="1"/>
</dbReference>
<dbReference type="InterPro" id="IPR004089">
    <property type="entry name" value="MCPsignal_dom"/>
</dbReference>
<dbReference type="Proteomes" id="UP000480684">
    <property type="component" value="Unassembled WGS sequence"/>
</dbReference>
<feature type="domain" description="PAC" evidence="5">
    <location>
        <begin position="204"/>
        <end position="256"/>
    </location>
</feature>
<sequence>MVFFRKPDEAGHKLAAIEKSQATIEFTPDGTILTANDNFLNVLGYRLDEVQGKNHSLFVEPSYRDSPDYAEFWKKLRQGEAQIAQFKRIGKGGHEVWIEASYNPLRNANGKVYKVVKFAIDVTKQKKEYAELRGQVDAIRKSQAVIEFAMDGTILDANENFLRTLGYRLDEIKGKHHSMFVEAGYRNNAEYAEFWRKLRAGEFQAAQYKRIGKGGREVWIEASYNPILDPEGKPYKVVKFATDITKQIELLQSLKQLIDRNFAELDHAIGQTSQQADTAKHAAVETLGNVQMVASAAEELAASVAEISQSMSNSRKASDGAFERVTMAGDSTQRLAEAVLSMGGIVGLIQNIAGQINLLALNATIESARAGEAGKGFAVVANEVKNLATQAARATDQITAEIQAVQNVSNTVVDALGEIRSSIENVREYVSATASAVEEQSAVTRDMSANMQNASASVSAISQSIGEISAAAQQSESAVAKTREAAQILAR</sequence>
<dbReference type="EMBL" id="JAAIYP010000034">
    <property type="protein sequence ID" value="NFV79750.1"/>
    <property type="molecule type" value="Genomic_DNA"/>
</dbReference>
<dbReference type="InterPro" id="IPR000014">
    <property type="entry name" value="PAS"/>
</dbReference>
<dbReference type="SMART" id="SM00283">
    <property type="entry name" value="MA"/>
    <property type="match status" value="1"/>
</dbReference>
<feature type="domain" description="PAS" evidence="4">
    <location>
        <begin position="29"/>
        <end position="65"/>
    </location>
</feature>
<keyword evidence="8" id="KW-1185">Reference proteome</keyword>
<dbReference type="SMART" id="SM00091">
    <property type="entry name" value="PAS"/>
    <property type="match status" value="2"/>
</dbReference>
<dbReference type="PROSITE" id="PS50111">
    <property type="entry name" value="CHEMOTAXIS_TRANSDUC_2"/>
    <property type="match status" value="1"/>
</dbReference>
<dbReference type="InterPro" id="IPR000700">
    <property type="entry name" value="PAS-assoc_C"/>
</dbReference>
<evidence type="ECO:0000313" key="7">
    <source>
        <dbReference type="EMBL" id="NFV79750.1"/>
    </source>
</evidence>
<protein>
    <submittedName>
        <fullName evidence="7">PAS domain S-box protein</fullName>
    </submittedName>
</protein>
<dbReference type="PANTHER" id="PTHR24422:SF10">
    <property type="entry name" value="CHEMOTAXIS PROTEIN METHYLTRANSFERASE 2"/>
    <property type="match status" value="1"/>
</dbReference>
<gene>
    <name evidence="7" type="ORF">G4223_06465</name>
</gene>
<organism evidence="7 8">
    <name type="scientific">Magnetospirillum aberrantis SpK</name>
    <dbReference type="NCBI Taxonomy" id="908842"/>
    <lineage>
        <taxon>Bacteria</taxon>
        <taxon>Pseudomonadati</taxon>
        <taxon>Pseudomonadota</taxon>
        <taxon>Alphaproteobacteria</taxon>
        <taxon>Rhodospirillales</taxon>
        <taxon>Rhodospirillaceae</taxon>
        <taxon>Magnetospirillum</taxon>
    </lineage>
</organism>
<proteinExistence type="inferred from homology"/>
<dbReference type="SMART" id="SM00086">
    <property type="entry name" value="PAC"/>
    <property type="match status" value="2"/>
</dbReference>
<dbReference type="Pfam" id="PF00015">
    <property type="entry name" value="MCPsignal"/>
    <property type="match status" value="1"/>
</dbReference>
<dbReference type="InterPro" id="IPR013655">
    <property type="entry name" value="PAS_fold_3"/>
</dbReference>
<comment type="caution">
    <text evidence="7">The sequence shown here is derived from an EMBL/GenBank/DDBJ whole genome shotgun (WGS) entry which is preliminary data.</text>
</comment>
<accession>A0A7C9UVK6</accession>
<evidence type="ECO:0000256" key="1">
    <source>
        <dbReference type="ARBA" id="ARBA00029447"/>
    </source>
</evidence>
<feature type="domain" description="T-SNARE coiled-coil homology" evidence="6">
    <location>
        <begin position="406"/>
        <end position="468"/>
    </location>
</feature>
<dbReference type="NCBIfam" id="TIGR00229">
    <property type="entry name" value="sensory_box"/>
    <property type="match status" value="2"/>
</dbReference>
<dbReference type="InterPro" id="IPR000727">
    <property type="entry name" value="T_SNARE_dom"/>
</dbReference>
<reference evidence="7 8" key="1">
    <citation type="submission" date="2020-02" db="EMBL/GenBank/DDBJ databases">
        <authorList>
            <person name="Dziuba M."/>
            <person name="Kuznetsov B."/>
            <person name="Mardanov A."/>
            <person name="Ravin N."/>
            <person name="Grouzdev D."/>
        </authorList>
    </citation>
    <scope>NUCLEOTIDE SEQUENCE [LARGE SCALE GENOMIC DNA]</scope>
    <source>
        <strain evidence="7 8">SpK</strain>
    </source>
</reference>
<name>A0A7C9UVK6_9PROT</name>
<dbReference type="InterPro" id="IPR050903">
    <property type="entry name" value="Bact_Chemotaxis_MeTrfase"/>
</dbReference>
<dbReference type="SUPFAM" id="SSF58104">
    <property type="entry name" value="Methyl-accepting chemotaxis protein (MCP) signaling domain"/>
    <property type="match status" value="1"/>
</dbReference>
<evidence type="ECO:0000259" key="3">
    <source>
        <dbReference type="PROSITE" id="PS50111"/>
    </source>
</evidence>
<feature type="domain" description="PAC" evidence="5">
    <location>
        <begin position="77"/>
        <end position="134"/>
    </location>
</feature>
<keyword evidence="2" id="KW-0807">Transducer</keyword>
<evidence type="ECO:0000259" key="6">
    <source>
        <dbReference type="PROSITE" id="PS50192"/>
    </source>
</evidence>
<feature type="domain" description="Methyl-accepting transducer" evidence="3">
    <location>
        <begin position="254"/>
        <end position="490"/>
    </location>
</feature>
<dbReference type="CDD" id="cd00130">
    <property type="entry name" value="PAS"/>
    <property type="match status" value="2"/>
</dbReference>
<dbReference type="InterPro" id="IPR035965">
    <property type="entry name" value="PAS-like_dom_sf"/>
</dbReference>
<dbReference type="GO" id="GO:0007165">
    <property type="term" value="P:signal transduction"/>
    <property type="evidence" value="ECO:0007669"/>
    <property type="project" value="UniProtKB-KW"/>
</dbReference>
<dbReference type="InterPro" id="IPR001610">
    <property type="entry name" value="PAC"/>
</dbReference>
<evidence type="ECO:0000313" key="8">
    <source>
        <dbReference type="Proteomes" id="UP000480684"/>
    </source>
</evidence>
<dbReference type="SUPFAM" id="SSF55785">
    <property type="entry name" value="PYP-like sensor domain (PAS domain)"/>
    <property type="match status" value="2"/>
</dbReference>